<evidence type="ECO:0000256" key="2">
    <source>
        <dbReference type="ARBA" id="ARBA00022475"/>
    </source>
</evidence>
<sequence>MSILSRYLAGQILASIGLTLAVLLLLFGFFDLLEEMGDVGQGNYTMAKALLYIALHQPGRIHELMPIAAIIGALFALARLAVNSEFNVMRASGLPPWQLIKLMLGLGGSLALAILIVGELVTPVAEQAAQQIKLRTTSRVVAQEFKSGLWAKDGQNFINAQEMLPDSTLVNIRIYQFDERFQLKAIQAAESGIWMEDGHWQLKNVQTTRLDESGARTELVPSLRWQSSITPELLSVLMVTPDRMALHALYSYIGHLKENRQKTTRYEIALWAKLVYPLAAPVMLLLALPFVYLQPRATGVSGRVMIGVLIGLAFYLVNRLAAHLGLLNDWPPSLSAGLPILVFSSLAAASLWLVERR</sequence>
<evidence type="ECO:0000313" key="8">
    <source>
        <dbReference type="Proteomes" id="UP000295135"/>
    </source>
</evidence>
<name>A0A4R3JSZ5_9PROT</name>
<dbReference type="InterPro" id="IPR030923">
    <property type="entry name" value="LptG"/>
</dbReference>
<evidence type="ECO:0000256" key="3">
    <source>
        <dbReference type="ARBA" id="ARBA00022692"/>
    </source>
</evidence>
<dbReference type="GO" id="GO:0043190">
    <property type="term" value="C:ATP-binding cassette (ABC) transporter complex"/>
    <property type="evidence" value="ECO:0007669"/>
    <property type="project" value="InterPro"/>
</dbReference>
<dbReference type="Proteomes" id="UP000295135">
    <property type="component" value="Unassembled WGS sequence"/>
</dbReference>
<comment type="caution">
    <text evidence="7">The sequence shown here is derived from an EMBL/GenBank/DDBJ whole genome shotgun (WGS) entry which is preliminary data.</text>
</comment>
<feature type="transmembrane region" description="Helical" evidence="6">
    <location>
        <begin position="12"/>
        <end position="30"/>
    </location>
</feature>
<evidence type="ECO:0000256" key="6">
    <source>
        <dbReference type="SAM" id="Phobius"/>
    </source>
</evidence>
<keyword evidence="4 6" id="KW-1133">Transmembrane helix</keyword>
<keyword evidence="2" id="KW-1003">Cell membrane</keyword>
<evidence type="ECO:0000256" key="5">
    <source>
        <dbReference type="ARBA" id="ARBA00023136"/>
    </source>
</evidence>
<comment type="subcellular location">
    <subcellularLocation>
        <location evidence="1">Cell membrane</location>
        <topology evidence="1">Multi-pass membrane protein</topology>
    </subcellularLocation>
</comment>
<dbReference type="InterPro" id="IPR005495">
    <property type="entry name" value="LptG/LptF_permease"/>
</dbReference>
<keyword evidence="5 6" id="KW-0472">Membrane</keyword>
<feature type="transmembrane region" description="Helical" evidence="6">
    <location>
        <begin position="64"/>
        <end position="82"/>
    </location>
</feature>
<dbReference type="RefSeq" id="WP_126463107.1">
    <property type="nucleotide sequence ID" value="NZ_AP018721.1"/>
</dbReference>
<dbReference type="PANTHER" id="PTHR33529">
    <property type="entry name" value="SLR0882 PROTEIN-RELATED"/>
    <property type="match status" value="1"/>
</dbReference>
<dbReference type="Pfam" id="PF03739">
    <property type="entry name" value="LptF_LptG"/>
    <property type="match status" value="1"/>
</dbReference>
<organism evidence="7 8">
    <name type="scientific">Sulfuritortus calidifontis</name>
    <dbReference type="NCBI Taxonomy" id="1914471"/>
    <lineage>
        <taxon>Bacteria</taxon>
        <taxon>Pseudomonadati</taxon>
        <taxon>Pseudomonadota</taxon>
        <taxon>Betaproteobacteria</taxon>
        <taxon>Nitrosomonadales</taxon>
        <taxon>Thiobacillaceae</taxon>
        <taxon>Sulfuritortus</taxon>
    </lineage>
</organism>
<feature type="transmembrane region" description="Helical" evidence="6">
    <location>
        <begin position="304"/>
        <end position="322"/>
    </location>
</feature>
<evidence type="ECO:0000256" key="1">
    <source>
        <dbReference type="ARBA" id="ARBA00004651"/>
    </source>
</evidence>
<protein>
    <submittedName>
        <fullName evidence="7">Lipopolysaccharide export system permease protein</fullName>
    </submittedName>
</protein>
<keyword evidence="8" id="KW-1185">Reference proteome</keyword>
<evidence type="ECO:0000313" key="7">
    <source>
        <dbReference type="EMBL" id="TCS70426.1"/>
    </source>
</evidence>
<dbReference type="GO" id="GO:0055085">
    <property type="term" value="P:transmembrane transport"/>
    <property type="evidence" value="ECO:0007669"/>
    <property type="project" value="InterPro"/>
</dbReference>
<keyword evidence="3 6" id="KW-0812">Transmembrane</keyword>
<feature type="transmembrane region" description="Helical" evidence="6">
    <location>
        <begin position="270"/>
        <end position="292"/>
    </location>
</feature>
<dbReference type="EMBL" id="SLZY01000016">
    <property type="protein sequence ID" value="TCS70426.1"/>
    <property type="molecule type" value="Genomic_DNA"/>
</dbReference>
<reference evidence="7 8" key="1">
    <citation type="submission" date="2019-03" db="EMBL/GenBank/DDBJ databases">
        <title>Genomic Encyclopedia of Type Strains, Phase IV (KMG-IV): sequencing the most valuable type-strain genomes for metagenomic binning, comparative biology and taxonomic classification.</title>
        <authorList>
            <person name="Goeker M."/>
        </authorList>
    </citation>
    <scope>NUCLEOTIDE SEQUENCE [LARGE SCALE GENOMIC DNA]</scope>
    <source>
        <strain evidence="7 8">DSM 103923</strain>
    </source>
</reference>
<dbReference type="PANTHER" id="PTHR33529:SF2">
    <property type="entry name" value="LIPOPOLYSACCHARIDE EXPORT SYSTEM PERMEASE PROTEIN LPTG"/>
    <property type="match status" value="1"/>
</dbReference>
<proteinExistence type="predicted"/>
<evidence type="ECO:0000256" key="4">
    <source>
        <dbReference type="ARBA" id="ARBA00022989"/>
    </source>
</evidence>
<gene>
    <name evidence="7" type="ORF">EDC61_11625</name>
</gene>
<dbReference type="GO" id="GO:0015920">
    <property type="term" value="P:lipopolysaccharide transport"/>
    <property type="evidence" value="ECO:0007669"/>
    <property type="project" value="TreeGrafter"/>
</dbReference>
<dbReference type="NCBIfam" id="TIGR04408">
    <property type="entry name" value="LptG_lptG"/>
    <property type="match status" value="1"/>
</dbReference>
<dbReference type="AlphaFoldDB" id="A0A4R3JSZ5"/>
<feature type="transmembrane region" description="Helical" evidence="6">
    <location>
        <begin position="334"/>
        <end position="354"/>
    </location>
</feature>
<accession>A0A4R3JSZ5</accession>
<feature type="transmembrane region" description="Helical" evidence="6">
    <location>
        <begin position="102"/>
        <end position="125"/>
    </location>
</feature>
<dbReference type="OrthoDB" id="9776227at2"/>